<reference evidence="1" key="1">
    <citation type="submission" date="2014-09" db="EMBL/GenBank/DDBJ databases">
        <authorList>
            <person name="Magalhaes I.L.F."/>
            <person name="Oliveira U."/>
            <person name="Santos F.R."/>
            <person name="Vidigal T.H.D.A."/>
            <person name="Brescovit A.D."/>
            <person name="Santos A.J."/>
        </authorList>
    </citation>
    <scope>NUCLEOTIDE SEQUENCE</scope>
    <source>
        <tissue evidence="1">Shoot tissue taken approximately 20 cm above the soil surface</tissue>
    </source>
</reference>
<reference evidence="1" key="2">
    <citation type="journal article" date="2015" name="Data Brief">
        <title>Shoot transcriptome of the giant reed, Arundo donax.</title>
        <authorList>
            <person name="Barrero R.A."/>
            <person name="Guerrero F.D."/>
            <person name="Moolhuijzen P."/>
            <person name="Goolsby J.A."/>
            <person name="Tidwell J."/>
            <person name="Bellgard S.E."/>
            <person name="Bellgard M.I."/>
        </authorList>
    </citation>
    <scope>NUCLEOTIDE SEQUENCE</scope>
    <source>
        <tissue evidence="1">Shoot tissue taken approximately 20 cm above the soil surface</tissue>
    </source>
</reference>
<organism evidence="1">
    <name type="scientific">Arundo donax</name>
    <name type="common">Giant reed</name>
    <name type="synonym">Donax arundinaceus</name>
    <dbReference type="NCBI Taxonomy" id="35708"/>
    <lineage>
        <taxon>Eukaryota</taxon>
        <taxon>Viridiplantae</taxon>
        <taxon>Streptophyta</taxon>
        <taxon>Embryophyta</taxon>
        <taxon>Tracheophyta</taxon>
        <taxon>Spermatophyta</taxon>
        <taxon>Magnoliopsida</taxon>
        <taxon>Liliopsida</taxon>
        <taxon>Poales</taxon>
        <taxon>Poaceae</taxon>
        <taxon>PACMAD clade</taxon>
        <taxon>Arundinoideae</taxon>
        <taxon>Arundineae</taxon>
        <taxon>Arundo</taxon>
    </lineage>
</organism>
<proteinExistence type="predicted"/>
<evidence type="ECO:0000313" key="1">
    <source>
        <dbReference type="EMBL" id="JAD89562.1"/>
    </source>
</evidence>
<name>A0A0A9E0Q4_ARUDO</name>
<protein>
    <submittedName>
        <fullName evidence="1">Uncharacterized protein</fullName>
    </submittedName>
</protein>
<accession>A0A0A9E0Q4</accession>
<dbReference type="AlphaFoldDB" id="A0A0A9E0Q4"/>
<sequence length="38" mass="4409">MCVLILCLRSINTVVQSDYKACLFFVVCMRSDVMCKLY</sequence>
<dbReference type="EMBL" id="GBRH01208333">
    <property type="protein sequence ID" value="JAD89562.1"/>
    <property type="molecule type" value="Transcribed_RNA"/>
</dbReference>